<organism evidence="8 9">
    <name type="scientific">Brevibacillus ruminantium</name>
    <dbReference type="NCBI Taxonomy" id="2950604"/>
    <lineage>
        <taxon>Bacteria</taxon>
        <taxon>Bacillati</taxon>
        <taxon>Bacillota</taxon>
        <taxon>Bacilli</taxon>
        <taxon>Bacillales</taxon>
        <taxon>Paenibacillaceae</taxon>
        <taxon>Brevibacillus</taxon>
    </lineage>
</organism>
<dbReference type="Pfam" id="PF04542">
    <property type="entry name" value="Sigma70_r2"/>
    <property type="match status" value="1"/>
</dbReference>
<evidence type="ECO:0000256" key="3">
    <source>
        <dbReference type="ARBA" id="ARBA00023082"/>
    </source>
</evidence>
<dbReference type="PANTHER" id="PTHR43133:SF8">
    <property type="entry name" value="RNA POLYMERASE SIGMA FACTOR HI_1459-RELATED"/>
    <property type="match status" value="1"/>
</dbReference>
<dbReference type="RefSeq" id="WP_251873554.1">
    <property type="nucleotide sequence ID" value="NZ_CP098755.1"/>
</dbReference>
<dbReference type="Gene3D" id="1.10.1740.10">
    <property type="match status" value="1"/>
</dbReference>
<protein>
    <submittedName>
        <fullName evidence="8">Sigma-70 family RNA polymerase sigma factor</fullName>
    </submittedName>
</protein>
<evidence type="ECO:0000256" key="5">
    <source>
        <dbReference type="ARBA" id="ARBA00023163"/>
    </source>
</evidence>
<dbReference type="Pfam" id="PF08281">
    <property type="entry name" value="Sigma70_r4_2"/>
    <property type="match status" value="1"/>
</dbReference>
<proteinExistence type="inferred from homology"/>
<keyword evidence="3" id="KW-0731">Sigma factor</keyword>
<keyword evidence="2" id="KW-0805">Transcription regulation</keyword>
<dbReference type="InterPro" id="IPR013324">
    <property type="entry name" value="RNA_pol_sigma_r3/r4-like"/>
</dbReference>
<dbReference type="Proteomes" id="UP001056500">
    <property type="component" value="Chromosome"/>
</dbReference>
<feature type="domain" description="RNA polymerase sigma-70 region 2" evidence="6">
    <location>
        <begin position="27"/>
        <end position="95"/>
    </location>
</feature>
<evidence type="ECO:0000259" key="7">
    <source>
        <dbReference type="Pfam" id="PF08281"/>
    </source>
</evidence>
<dbReference type="InterPro" id="IPR013249">
    <property type="entry name" value="RNA_pol_sigma70_r4_t2"/>
</dbReference>
<keyword evidence="4" id="KW-0238">DNA-binding</keyword>
<dbReference type="InterPro" id="IPR039425">
    <property type="entry name" value="RNA_pol_sigma-70-like"/>
</dbReference>
<reference evidence="8" key="1">
    <citation type="submission" date="2022-06" db="EMBL/GenBank/DDBJ databases">
        <title>Genome sequencing of Brevibacillus sp. BB3-R1.</title>
        <authorList>
            <person name="Heo J."/>
            <person name="Lee D."/>
            <person name="Won M."/>
            <person name="Han B.-H."/>
            <person name="Hong S.-B."/>
            <person name="Kwon S.-W."/>
        </authorList>
    </citation>
    <scope>NUCLEOTIDE SEQUENCE</scope>
    <source>
        <strain evidence="8">BB3-R1</strain>
    </source>
</reference>
<dbReference type="NCBIfam" id="TIGR02937">
    <property type="entry name" value="sigma70-ECF"/>
    <property type="match status" value="1"/>
</dbReference>
<dbReference type="EMBL" id="CP098755">
    <property type="protein sequence ID" value="USG66404.1"/>
    <property type="molecule type" value="Genomic_DNA"/>
</dbReference>
<name>A0ABY4WI75_9BACL</name>
<evidence type="ECO:0000313" key="8">
    <source>
        <dbReference type="EMBL" id="USG66404.1"/>
    </source>
</evidence>
<dbReference type="SUPFAM" id="SSF88659">
    <property type="entry name" value="Sigma3 and sigma4 domains of RNA polymerase sigma factors"/>
    <property type="match status" value="1"/>
</dbReference>
<dbReference type="PANTHER" id="PTHR43133">
    <property type="entry name" value="RNA POLYMERASE ECF-TYPE SIGMA FACTO"/>
    <property type="match status" value="1"/>
</dbReference>
<dbReference type="InterPro" id="IPR014284">
    <property type="entry name" value="RNA_pol_sigma-70_dom"/>
</dbReference>
<dbReference type="SUPFAM" id="SSF88946">
    <property type="entry name" value="Sigma2 domain of RNA polymerase sigma factors"/>
    <property type="match status" value="1"/>
</dbReference>
<evidence type="ECO:0000256" key="1">
    <source>
        <dbReference type="ARBA" id="ARBA00010641"/>
    </source>
</evidence>
<comment type="similarity">
    <text evidence="1">Belongs to the sigma-70 factor family. ECF subfamily.</text>
</comment>
<evidence type="ECO:0000256" key="4">
    <source>
        <dbReference type="ARBA" id="ARBA00023125"/>
    </source>
</evidence>
<evidence type="ECO:0000259" key="6">
    <source>
        <dbReference type="Pfam" id="PF04542"/>
    </source>
</evidence>
<evidence type="ECO:0000313" key="9">
    <source>
        <dbReference type="Proteomes" id="UP001056500"/>
    </source>
</evidence>
<dbReference type="Gene3D" id="1.10.10.10">
    <property type="entry name" value="Winged helix-like DNA-binding domain superfamily/Winged helix DNA-binding domain"/>
    <property type="match status" value="1"/>
</dbReference>
<feature type="domain" description="RNA polymerase sigma factor 70 region 4 type 2" evidence="7">
    <location>
        <begin position="122"/>
        <end position="171"/>
    </location>
</feature>
<keyword evidence="9" id="KW-1185">Reference proteome</keyword>
<dbReference type="InterPro" id="IPR013325">
    <property type="entry name" value="RNA_pol_sigma_r2"/>
</dbReference>
<sequence length="189" mass="21817">MSISDENLTAELKKRNPAALEYAMNLYGKHVYALAHRIMGGMGKREDIEECVSDVFITAWKKIGEFDESKGSWRTWLLILAKYKALDYRRALQRRAKAPSPDDPPAQMPVEDVVISRERSAEIVRLVDSLSEPDRTIFIRRYFSYESMETIATAMGLTKRAVENRLFRTRQILKQQLQPEGGEDSHETY</sequence>
<dbReference type="InterPro" id="IPR007627">
    <property type="entry name" value="RNA_pol_sigma70_r2"/>
</dbReference>
<gene>
    <name evidence="8" type="ORF">NDK47_03610</name>
</gene>
<dbReference type="InterPro" id="IPR036388">
    <property type="entry name" value="WH-like_DNA-bd_sf"/>
</dbReference>
<evidence type="ECO:0000256" key="2">
    <source>
        <dbReference type="ARBA" id="ARBA00023015"/>
    </source>
</evidence>
<keyword evidence="5" id="KW-0804">Transcription</keyword>
<accession>A0ABY4WI75</accession>